<keyword evidence="1 3" id="KW-0808">Transferase</keyword>
<dbReference type="PANTHER" id="PTHR46401:SF2">
    <property type="entry name" value="GLYCOSYLTRANSFERASE WBBK-RELATED"/>
    <property type="match status" value="1"/>
</dbReference>
<protein>
    <submittedName>
        <fullName evidence="3">Glycosyltransferase</fullName>
    </submittedName>
</protein>
<organism evidence="3 4">
    <name type="scientific">Bacteroides acidifaciens</name>
    <dbReference type="NCBI Taxonomy" id="85831"/>
    <lineage>
        <taxon>Bacteria</taxon>
        <taxon>Pseudomonadati</taxon>
        <taxon>Bacteroidota</taxon>
        <taxon>Bacteroidia</taxon>
        <taxon>Bacteroidales</taxon>
        <taxon>Bacteroidaceae</taxon>
        <taxon>Bacteroides</taxon>
    </lineage>
</organism>
<dbReference type="Proteomes" id="UP000305751">
    <property type="component" value="Unassembled WGS sequence"/>
</dbReference>
<proteinExistence type="predicted"/>
<comment type="caution">
    <text evidence="3">The sequence shown here is derived from an EMBL/GenBank/DDBJ whole genome shotgun (WGS) entry which is preliminary data.</text>
</comment>
<reference evidence="3 4" key="1">
    <citation type="submission" date="2019-04" db="EMBL/GenBank/DDBJ databases">
        <title>Microbes associate with the intestines of laboratory mice.</title>
        <authorList>
            <person name="Navarre W."/>
            <person name="Wong E."/>
            <person name="Huang K."/>
            <person name="Tropini C."/>
            <person name="Ng K."/>
            <person name="Yu B."/>
        </authorList>
    </citation>
    <scope>NUCLEOTIDE SEQUENCE [LARGE SCALE GENOMIC DNA]</scope>
    <source>
        <strain evidence="3 4">NM70_E10</strain>
    </source>
</reference>
<dbReference type="Gene3D" id="3.40.50.2000">
    <property type="entry name" value="Glycogen Phosphorylase B"/>
    <property type="match status" value="2"/>
</dbReference>
<evidence type="ECO:0000313" key="3">
    <source>
        <dbReference type="EMBL" id="TGY08197.1"/>
    </source>
</evidence>
<evidence type="ECO:0000313" key="4">
    <source>
        <dbReference type="Proteomes" id="UP000305751"/>
    </source>
</evidence>
<evidence type="ECO:0000259" key="2">
    <source>
        <dbReference type="Pfam" id="PF00534"/>
    </source>
</evidence>
<dbReference type="EMBL" id="SRZA01000003">
    <property type="protein sequence ID" value="TGY08197.1"/>
    <property type="molecule type" value="Genomic_DNA"/>
</dbReference>
<accession>A0A4S2B2C8</accession>
<gene>
    <name evidence="3" type="ORF">E5356_02170</name>
</gene>
<dbReference type="GO" id="GO:0016757">
    <property type="term" value="F:glycosyltransferase activity"/>
    <property type="evidence" value="ECO:0007669"/>
    <property type="project" value="InterPro"/>
</dbReference>
<keyword evidence="4" id="KW-1185">Reference proteome</keyword>
<evidence type="ECO:0000256" key="1">
    <source>
        <dbReference type="ARBA" id="ARBA00022679"/>
    </source>
</evidence>
<feature type="domain" description="Glycosyl transferase family 1" evidence="2">
    <location>
        <begin position="208"/>
        <end position="372"/>
    </location>
</feature>
<dbReference type="AlphaFoldDB" id="A0A4S2B2C8"/>
<dbReference type="PANTHER" id="PTHR46401">
    <property type="entry name" value="GLYCOSYLTRANSFERASE WBBK-RELATED"/>
    <property type="match status" value="1"/>
</dbReference>
<dbReference type="InterPro" id="IPR001296">
    <property type="entry name" value="Glyco_trans_1"/>
</dbReference>
<dbReference type="RefSeq" id="WP_136013465.1">
    <property type="nucleotide sequence ID" value="NZ_CAOPZM010000022.1"/>
</dbReference>
<sequence>MKVYIITKEPFPNGMAAVKRIVCYAKAWISQGIECEVLIYTRTEVYGKKPKNTVGKGVYERIPFCYVKGTPLRESNIIIRRINDYCDRYRLKRYLKKYLLAGDVVYAYNGCDPYSFEIQKIAHLCGALYMQELCELPFGTSEETPKRIKLRTAFEHKIMPKLDGVIAISDALVNYARQHCSANACIMKVPILVDFPQYEMIDRSDEADVPYIFHSGTLSQQKDGFLDMLEAFAKASKRLPFDVRFISTGNPKETKHEKAISEIIDKYNIREKVQFAGYLPNNELCEYLSKATFVVINKLTTKQNKYCFSTKLGEYMAASKAIIITRVGEAMNWLTHEKDAFIIEPNNTDVLAYAMERMFSDEKLRKTLGDNACRTCKEKFSIEGNSTIIKKIIESKPLL</sequence>
<dbReference type="SUPFAM" id="SSF53756">
    <property type="entry name" value="UDP-Glycosyltransferase/glycogen phosphorylase"/>
    <property type="match status" value="1"/>
</dbReference>
<dbReference type="Pfam" id="PF00534">
    <property type="entry name" value="Glycos_transf_1"/>
    <property type="match status" value="1"/>
</dbReference>
<name>A0A4S2B2C8_9BACE</name>
<dbReference type="GO" id="GO:0009103">
    <property type="term" value="P:lipopolysaccharide biosynthetic process"/>
    <property type="evidence" value="ECO:0007669"/>
    <property type="project" value="TreeGrafter"/>
</dbReference>